<sequence length="294" mass="33405">MAFSKFLDPKNNYAFKRIFGTEKNKDILIHFLNDILGRTGEAKIEDVAFLSPIQDPEIAAKKESIVDVLCRDSTGVRFICEMQVARTTGFEKRAQFYASKAYSSQAGVGDQYQDLKEVIFIAITNFVLFPKKAEYKSDHVILDKKTFEHDLKDFSFTFIELPKFPKTKEDQLENIVEKWIYFFKYASETSEEDLKKIVGSDVIIGKAYNELVEYSWTDEERAIYEQAKKNADDNVSCLKQKFNEGIKIGHEKGREEGEKQAKIAVAKNLLKAGVSTDIVVQTTGLTANEVKGLG</sequence>
<reference evidence="1" key="1">
    <citation type="submission" date="2020-08" db="EMBL/GenBank/DDBJ databases">
        <title>Multicomponent nature underlies the extraordinary mechanical properties of spider dragline silk.</title>
        <authorList>
            <person name="Kono N."/>
            <person name="Nakamura H."/>
            <person name="Mori M."/>
            <person name="Yoshida Y."/>
            <person name="Ohtoshi R."/>
            <person name="Malay A.D."/>
            <person name="Moran D.A.P."/>
            <person name="Tomita M."/>
            <person name="Numata K."/>
            <person name="Arakawa K."/>
        </authorList>
    </citation>
    <scope>NUCLEOTIDE SEQUENCE</scope>
</reference>
<protein>
    <submittedName>
        <fullName evidence="1">Transposase</fullName>
    </submittedName>
</protein>
<dbReference type="PANTHER" id="PTHR41317:SF1">
    <property type="entry name" value="PD-(D_E)XK NUCLEASE FAMILY TRANSPOSASE"/>
    <property type="match status" value="1"/>
</dbReference>
<comment type="caution">
    <text evidence="1">The sequence shown here is derived from an EMBL/GenBank/DDBJ whole genome shotgun (WGS) entry which is preliminary data.</text>
</comment>
<keyword evidence="2" id="KW-1185">Reference proteome</keyword>
<name>A0A8X6T779_NEPPI</name>
<organism evidence="1 2">
    <name type="scientific">Nephila pilipes</name>
    <name type="common">Giant wood spider</name>
    <name type="synonym">Nephila maculata</name>
    <dbReference type="NCBI Taxonomy" id="299642"/>
    <lineage>
        <taxon>Eukaryota</taxon>
        <taxon>Metazoa</taxon>
        <taxon>Ecdysozoa</taxon>
        <taxon>Arthropoda</taxon>
        <taxon>Chelicerata</taxon>
        <taxon>Arachnida</taxon>
        <taxon>Araneae</taxon>
        <taxon>Araneomorphae</taxon>
        <taxon>Entelegynae</taxon>
        <taxon>Araneoidea</taxon>
        <taxon>Nephilidae</taxon>
        <taxon>Nephila</taxon>
    </lineage>
</organism>
<dbReference type="AlphaFoldDB" id="A0A8X6T779"/>
<dbReference type="Pfam" id="PF12784">
    <property type="entry name" value="PDDEXK_2"/>
    <property type="match status" value="1"/>
</dbReference>
<proteinExistence type="predicted"/>
<evidence type="ECO:0000313" key="1">
    <source>
        <dbReference type="EMBL" id="GFS84704.1"/>
    </source>
</evidence>
<accession>A0A8X6T779</accession>
<dbReference type="OrthoDB" id="6427855at2759"/>
<evidence type="ECO:0000313" key="2">
    <source>
        <dbReference type="Proteomes" id="UP000887013"/>
    </source>
</evidence>
<dbReference type="PANTHER" id="PTHR41317">
    <property type="entry name" value="PD-(D_E)XK NUCLEASE FAMILY TRANSPOSASE"/>
    <property type="match status" value="1"/>
</dbReference>
<dbReference type="InterPro" id="IPR010106">
    <property type="entry name" value="RpnA"/>
</dbReference>
<gene>
    <name evidence="1" type="primary">TV42_03970</name>
    <name evidence="1" type="ORF">NPIL_595131</name>
</gene>
<dbReference type="EMBL" id="BMAW01098403">
    <property type="protein sequence ID" value="GFS84704.1"/>
    <property type="molecule type" value="Genomic_DNA"/>
</dbReference>
<dbReference type="Proteomes" id="UP000887013">
    <property type="component" value="Unassembled WGS sequence"/>
</dbReference>
<dbReference type="NCBIfam" id="TIGR01784">
    <property type="entry name" value="T_den_put_tspse"/>
    <property type="match status" value="1"/>
</dbReference>